<evidence type="ECO:0000313" key="2">
    <source>
        <dbReference type="Proteomes" id="UP000050525"/>
    </source>
</evidence>
<dbReference type="EMBL" id="AKHW03002566">
    <property type="protein sequence ID" value="KYO37853.1"/>
    <property type="molecule type" value="Genomic_DNA"/>
</dbReference>
<dbReference type="AlphaFoldDB" id="A0A151NM35"/>
<evidence type="ECO:0000313" key="1">
    <source>
        <dbReference type="EMBL" id="KYO37853.1"/>
    </source>
</evidence>
<reference evidence="1 2" key="1">
    <citation type="journal article" date="2012" name="Genome Biol.">
        <title>Sequencing three crocodilian genomes to illuminate the evolution of archosaurs and amniotes.</title>
        <authorList>
            <person name="St John J.A."/>
            <person name="Braun E.L."/>
            <person name="Isberg S.R."/>
            <person name="Miles L.G."/>
            <person name="Chong A.Y."/>
            <person name="Gongora J."/>
            <person name="Dalzell P."/>
            <person name="Moran C."/>
            <person name="Bed'hom B."/>
            <person name="Abzhanov A."/>
            <person name="Burgess S.C."/>
            <person name="Cooksey A.M."/>
            <person name="Castoe T.A."/>
            <person name="Crawford N.G."/>
            <person name="Densmore L.D."/>
            <person name="Drew J.C."/>
            <person name="Edwards S.V."/>
            <person name="Faircloth B.C."/>
            <person name="Fujita M.K."/>
            <person name="Greenwold M.J."/>
            <person name="Hoffmann F.G."/>
            <person name="Howard J.M."/>
            <person name="Iguchi T."/>
            <person name="Janes D.E."/>
            <person name="Khan S.Y."/>
            <person name="Kohno S."/>
            <person name="de Koning A.J."/>
            <person name="Lance S.L."/>
            <person name="McCarthy F.M."/>
            <person name="McCormack J.E."/>
            <person name="Merchant M.E."/>
            <person name="Peterson D.G."/>
            <person name="Pollock D.D."/>
            <person name="Pourmand N."/>
            <person name="Raney B.J."/>
            <person name="Roessler K.A."/>
            <person name="Sanford J.R."/>
            <person name="Sawyer R.H."/>
            <person name="Schmidt C.J."/>
            <person name="Triplett E.W."/>
            <person name="Tuberville T.D."/>
            <person name="Venegas-Anaya M."/>
            <person name="Howard J.T."/>
            <person name="Jarvis E.D."/>
            <person name="Guillette L.J.Jr."/>
            <person name="Glenn T.C."/>
            <person name="Green R.E."/>
            <person name="Ray D.A."/>
        </authorList>
    </citation>
    <scope>NUCLEOTIDE SEQUENCE [LARGE SCALE GENOMIC DNA]</scope>
    <source>
        <strain evidence="1">KSC_2009_1</strain>
    </source>
</reference>
<dbReference type="STRING" id="8496.A0A151NM35"/>
<organism evidence="1 2">
    <name type="scientific">Alligator mississippiensis</name>
    <name type="common">American alligator</name>
    <dbReference type="NCBI Taxonomy" id="8496"/>
    <lineage>
        <taxon>Eukaryota</taxon>
        <taxon>Metazoa</taxon>
        <taxon>Chordata</taxon>
        <taxon>Craniata</taxon>
        <taxon>Vertebrata</taxon>
        <taxon>Euteleostomi</taxon>
        <taxon>Archelosauria</taxon>
        <taxon>Archosauria</taxon>
        <taxon>Crocodylia</taxon>
        <taxon>Alligatoridae</taxon>
        <taxon>Alligatorinae</taxon>
        <taxon>Alligator</taxon>
    </lineage>
</organism>
<name>A0A151NM35_ALLMI</name>
<comment type="caution">
    <text evidence="1">The sequence shown here is derived from an EMBL/GenBank/DDBJ whole genome shotgun (WGS) entry which is preliminary data.</text>
</comment>
<protein>
    <submittedName>
        <fullName evidence="1">Uncharacterized protein</fullName>
    </submittedName>
</protein>
<sequence>MAQFCIGCAEATRSCHNCLLCHCSRAGGPGRTVLQQLLSLLAITRGPERSDGCSLVGTKRETDPRTNWQAVQITGSSCKDQNTQKKKT</sequence>
<proteinExistence type="predicted"/>
<gene>
    <name evidence="1" type="ORF">Y1Q_0010299</name>
</gene>
<dbReference type="Proteomes" id="UP000050525">
    <property type="component" value="Unassembled WGS sequence"/>
</dbReference>
<keyword evidence="2" id="KW-1185">Reference proteome</keyword>
<accession>A0A151NM35</accession>